<dbReference type="EMBL" id="JAADYS010002406">
    <property type="protein sequence ID" value="KAF4458616.1"/>
    <property type="molecule type" value="Genomic_DNA"/>
</dbReference>
<keyword evidence="4" id="KW-1185">Reference proteome</keyword>
<accession>A0A8H4KXN8</accession>
<feature type="domain" description="LYR motif-containing protein Cup1-like N-terminal" evidence="2">
    <location>
        <begin position="17"/>
        <end position="97"/>
    </location>
</feature>
<name>A0A8H4KXN8_9HYPO</name>
<evidence type="ECO:0000313" key="4">
    <source>
        <dbReference type="Proteomes" id="UP000554235"/>
    </source>
</evidence>
<protein>
    <recommendedName>
        <fullName evidence="2">LYR motif-containing protein Cup1-like N-terminal domain-containing protein</fullName>
    </recommendedName>
</protein>
<reference evidence="3 4" key="1">
    <citation type="submission" date="2020-01" db="EMBL/GenBank/DDBJ databases">
        <title>Identification and distribution of gene clusters putatively required for synthesis of sphingolipid metabolism inhibitors in phylogenetically diverse species of the filamentous fungus Fusarium.</title>
        <authorList>
            <person name="Kim H.-S."/>
            <person name="Busman M."/>
            <person name="Brown D.W."/>
            <person name="Divon H."/>
            <person name="Uhlig S."/>
            <person name="Proctor R.H."/>
        </authorList>
    </citation>
    <scope>NUCLEOTIDE SEQUENCE [LARGE SCALE GENOMIC DNA]</scope>
    <source>
        <strain evidence="3 4">NRRL 20459</strain>
    </source>
</reference>
<gene>
    <name evidence="3" type="ORF">FALBO_14640</name>
</gene>
<feature type="compositionally biased region" description="Basic and acidic residues" evidence="1">
    <location>
        <begin position="138"/>
        <end position="153"/>
    </location>
</feature>
<dbReference type="OrthoDB" id="5521299at2759"/>
<evidence type="ECO:0000256" key="1">
    <source>
        <dbReference type="SAM" id="MobiDB-lite"/>
    </source>
</evidence>
<sequence length="404" mass="46690">MPPPHSALPGLLAPCHLYRHLLRESSYLPPAIRPNIVAIIHKRFRTHQKHDPLREKHVRRGNRALRRLRSANSGDHRDMERLVRHGFARLGARRRALIIDFLQPQGPDDSDALEAHINSATNSNSPSKSSVTTKSATRSKEDMVSDEAADHSVSEALGAEPQQETKVRRRRGPTSIEKFYDKWDIPKLKQLLESQRQRQEDTKINWPGRKIRTLNEFSAVPKTNTLGFPPAPNIPKTKAARFWKLALKKLMVPLNKGEWDLLARLSQGAQGDDQWMVPERRPAAKSTQAVEQGSSSDWNWEPYVTTTAARIEPREWRSRAMSKEEVRRPYDIQRGLRNISPRWFRRTYQRVWNITPKMDEDPQSRERTFTWGSIKNRVVPASKSQLEFLEGLNRMNQKNNPNQS</sequence>
<dbReference type="InterPro" id="IPR046896">
    <property type="entry name" value="Cup1-like_N"/>
</dbReference>
<dbReference type="Proteomes" id="UP000554235">
    <property type="component" value="Unassembled WGS sequence"/>
</dbReference>
<feature type="compositionally biased region" description="Low complexity" evidence="1">
    <location>
        <begin position="118"/>
        <end position="136"/>
    </location>
</feature>
<organism evidence="3 4">
    <name type="scientific">Fusarium albosuccineum</name>
    <dbReference type="NCBI Taxonomy" id="1237068"/>
    <lineage>
        <taxon>Eukaryota</taxon>
        <taxon>Fungi</taxon>
        <taxon>Dikarya</taxon>
        <taxon>Ascomycota</taxon>
        <taxon>Pezizomycotina</taxon>
        <taxon>Sordariomycetes</taxon>
        <taxon>Hypocreomycetidae</taxon>
        <taxon>Hypocreales</taxon>
        <taxon>Nectriaceae</taxon>
        <taxon>Fusarium</taxon>
        <taxon>Fusarium decemcellulare species complex</taxon>
    </lineage>
</organism>
<proteinExistence type="predicted"/>
<feature type="region of interest" description="Disordered" evidence="1">
    <location>
        <begin position="118"/>
        <end position="173"/>
    </location>
</feature>
<dbReference type="AlphaFoldDB" id="A0A8H4KXN8"/>
<dbReference type="Pfam" id="PF20263">
    <property type="entry name" value="LYRM2-like"/>
    <property type="match status" value="1"/>
</dbReference>
<evidence type="ECO:0000259" key="2">
    <source>
        <dbReference type="Pfam" id="PF20263"/>
    </source>
</evidence>
<evidence type="ECO:0000313" key="3">
    <source>
        <dbReference type="EMBL" id="KAF4458616.1"/>
    </source>
</evidence>
<comment type="caution">
    <text evidence="3">The sequence shown here is derived from an EMBL/GenBank/DDBJ whole genome shotgun (WGS) entry which is preliminary data.</text>
</comment>
<dbReference type="CDD" id="cd20273">
    <property type="entry name" value="Complex1_LYR_unchar"/>
    <property type="match status" value="1"/>
</dbReference>